<reference evidence="1 2" key="1">
    <citation type="submission" date="2019-09" db="EMBL/GenBank/DDBJ databases">
        <title>Actinomadura physcomitrii sp. nov., a novel actinomycete isolated from moss [Physcomitrium sphaericum (Ludw) Fuernr].</title>
        <authorList>
            <person name="Liu C."/>
            <person name="Zhuang X."/>
        </authorList>
    </citation>
    <scope>NUCLEOTIDE SEQUENCE [LARGE SCALE GENOMIC DNA]</scope>
    <source>
        <strain evidence="1 2">CYP1-1B</strain>
    </source>
</reference>
<accession>A0A6L3W5I0</accession>
<sequence length="105" mass="12367">MPRKHGGGMGLIEADFRTFEESERCFRQALHSMEEILTRLEHQLSVHLDEWEGDDRRAYQAAADSWHRAAREISRKIDHLHVRIQVAHRNFRAAHAANQQMWTPL</sequence>
<protein>
    <submittedName>
        <fullName evidence="1">WXG100 family type VII secretion target</fullName>
    </submittedName>
</protein>
<organism evidence="1 2">
    <name type="scientific">Actinomadura montaniterrae</name>
    <dbReference type="NCBI Taxonomy" id="1803903"/>
    <lineage>
        <taxon>Bacteria</taxon>
        <taxon>Bacillati</taxon>
        <taxon>Actinomycetota</taxon>
        <taxon>Actinomycetes</taxon>
        <taxon>Streptosporangiales</taxon>
        <taxon>Thermomonosporaceae</taxon>
        <taxon>Actinomadura</taxon>
    </lineage>
</organism>
<keyword evidence="2" id="KW-1185">Reference proteome</keyword>
<evidence type="ECO:0000313" key="2">
    <source>
        <dbReference type="Proteomes" id="UP000483004"/>
    </source>
</evidence>
<dbReference type="Gene3D" id="1.10.287.1060">
    <property type="entry name" value="ESAT-6-like"/>
    <property type="match status" value="1"/>
</dbReference>
<gene>
    <name evidence="1" type="ORF">F9B16_10725</name>
</gene>
<dbReference type="Pfam" id="PF06013">
    <property type="entry name" value="WXG100"/>
    <property type="match status" value="1"/>
</dbReference>
<evidence type="ECO:0000313" key="1">
    <source>
        <dbReference type="EMBL" id="KAB2384586.1"/>
    </source>
</evidence>
<dbReference type="InterPro" id="IPR036689">
    <property type="entry name" value="ESAT-6-like_sf"/>
</dbReference>
<dbReference type="InterPro" id="IPR010310">
    <property type="entry name" value="T7SS_ESAT-6-like"/>
</dbReference>
<dbReference type="AlphaFoldDB" id="A0A6L3W5I0"/>
<dbReference type="OrthoDB" id="4278078at2"/>
<dbReference type="Proteomes" id="UP000483004">
    <property type="component" value="Unassembled WGS sequence"/>
</dbReference>
<name>A0A6L3W5I0_9ACTN</name>
<comment type="caution">
    <text evidence="1">The sequence shown here is derived from an EMBL/GenBank/DDBJ whole genome shotgun (WGS) entry which is preliminary data.</text>
</comment>
<dbReference type="EMBL" id="WBMR01000021">
    <property type="protein sequence ID" value="KAB2384586.1"/>
    <property type="molecule type" value="Genomic_DNA"/>
</dbReference>
<dbReference type="SUPFAM" id="SSF140453">
    <property type="entry name" value="EsxAB dimer-like"/>
    <property type="match status" value="1"/>
</dbReference>
<proteinExistence type="predicted"/>